<dbReference type="AlphaFoldDB" id="A0A542ZHU9"/>
<dbReference type="Proteomes" id="UP000319514">
    <property type="component" value="Unassembled WGS sequence"/>
</dbReference>
<dbReference type="GO" id="GO:0046872">
    <property type="term" value="F:metal ion binding"/>
    <property type="evidence" value="ECO:0007669"/>
    <property type="project" value="UniProtKB-KW"/>
</dbReference>
<feature type="chain" id="PRO_5022144759" evidence="8">
    <location>
        <begin position="30"/>
        <end position="663"/>
    </location>
</feature>
<dbReference type="CDD" id="cd04056">
    <property type="entry name" value="Peptidases_S53"/>
    <property type="match status" value="1"/>
</dbReference>
<dbReference type="InterPro" id="IPR030400">
    <property type="entry name" value="Sedolisin_dom"/>
</dbReference>
<sequence length="663" mass="68483">MTFRIRRSGLLGAGTCLALALAVPGPAQANGSRHTVEDAPAWTSHAVAAGRTPATARHTFRAVLPLRDPAGADALAMAVSDPASPEYGHYLTAAQWRARFAPAPSTVAAVTGWLRSSGFSVTDDSANHRFLSFTGTTAQVDRAFETDLRDYNRSGTRVTANATPVSVPAGLSGMVLGISGLDSSALMTPRHVGGPQTHRTATAGAGPATVLPPPDPVFHNAPPCSTWYGEKPAPSVPQILADPLTYAPCGYTPPQLRGAYGVQGAVDQGTDGSGVTVAVVDAFASQFVASDAQTYAQRHDPAHPWASGQLHQLVSSTFTNIAVCGASGWYAEETLDIEAVHVGAPKSDVLYVGATSCATTDLNAAVNLVVDQGLADVVTNSYGSVGEPPSKADVAAQHQTFVQAAGQGISMLFSSGDNGDEVANTGSRQVDYEASDPFVTAVGGTSLAVTSTNGYGFEQGWGTGKSVLTSGAWSPSAPAFLYGGGGGTSQLFRQPGYQRKLVPTSISDFFGQGPHRAVPDLALVGDPNTGMLVGQSQSFPDGSIRYDEYRLGGTSLSSPLFAGIAALADQLRGRPLGLLNPKLYRVGASSAFRDVDHGRAVTDGVVRVDFTNGFDASGGTVTSLRTFNQTGTIYTRPGYDDVTGLGSPNGWSFLAALSKGGKP</sequence>
<dbReference type="PANTHER" id="PTHR14218:SF15">
    <property type="entry name" value="TRIPEPTIDYL-PEPTIDASE 1"/>
    <property type="match status" value="1"/>
</dbReference>
<keyword evidence="8" id="KW-0732">Signal</keyword>
<name>A0A542ZHU9_9MICO</name>
<dbReference type="RefSeq" id="WP_141787866.1">
    <property type="nucleotide sequence ID" value="NZ_BAAAKX010000004.1"/>
</dbReference>
<protein>
    <submittedName>
        <fullName evidence="10">Physarolisin II</fullName>
    </submittedName>
</protein>
<dbReference type="Pfam" id="PF00082">
    <property type="entry name" value="Peptidase_S8"/>
    <property type="match status" value="1"/>
</dbReference>
<reference evidence="10 11" key="1">
    <citation type="submission" date="2019-06" db="EMBL/GenBank/DDBJ databases">
        <title>Sequencing the genomes of 1000 actinobacteria strains.</title>
        <authorList>
            <person name="Klenk H.-P."/>
        </authorList>
    </citation>
    <scope>NUCLEOTIDE SEQUENCE [LARGE SCALE GENOMIC DNA]</scope>
    <source>
        <strain evidence="10 11">DSM 18082</strain>
    </source>
</reference>
<dbReference type="InterPro" id="IPR050819">
    <property type="entry name" value="Tripeptidyl-peptidase_I"/>
</dbReference>
<feature type="signal peptide" evidence="8">
    <location>
        <begin position="1"/>
        <end position="29"/>
    </location>
</feature>
<evidence type="ECO:0000259" key="9">
    <source>
        <dbReference type="PROSITE" id="PS51695"/>
    </source>
</evidence>
<gene>
    <name evidence="10" type="ORF">FB474_1276</name>
</gene>
<evidence type="ECO:0000256" key="8">
    <source>
        <dbReference type="SAM" id="SignalP"/>
    </source>
</evidence>
<accession>A0A542ZHU9</accession>
<proteinExistence type="predicted"/>
<dbReference type="OrthoDB" id="3480681at2"/>
<dbReference type="SUPFAM" id="SSF54897">
    <property type="entry name" value="Protease propeptides/inhibitors"/>
    <property type="match status" value="1"/>
</dbReference>
<keyword evidence="5" id="KW-0720">Serine protease</keyword>
<dbReference type="InterPro" id="IPR023828">
    <property type="entry name" value="Peptidase_S8_Ser-AS"/>
</dbReference>
<dbReference type="InterPro" id="IPR036852">
    <property type="entry name" value="Peptidase_S8/S53_dom_sf"/>
</dbReference>
<keyword evidence="2" id="KW-0645">Protease</keyword>
<dbReference type="Gene3D" id="3.40.50.200">
    <property type="entry name" value="Peptidase S8/S53 domain"/>
    <property type="match status" value="1"/>
</dbReference>
<evidence type="ECO:0000256" key="2">
    <source>
        <dbReference type="ARBA" id="ARBA00022670"/>
    </source>
</evidence>
<keyword evidence="11" id="KW-1185">Reference proteome</keyword>
<dbReference type="InterPro" id="IPR000209">
    <property type="entry name" value="Peptidase_S8/S53_dom"/>
</dbReference>
<evidence type="ECO:0000256" key="3">
    <source>
        <dbReference type="ARBA" id="ARBA00022723"/>
    </source>
</evidence>
<keyword evidence="6" id="KW-0106">Calcium</keyword>
<dbReference type="GO" id="GO:0008240">
    <property type="term" value="F:tripeptidyl-peptidase activity"/>
    <property type="evidence" value="ECO:0007669"/>
    <property type="project" value="TreeGrafter"/>
</dbReference>
<dbReference type="GO" id="GO:0006508">
    <property type="term" value="P:proteolysis"/>
    <property type="evidence" value="ECO:0007669"/>
    <property type="project" value="UniProtKB-KW"/>
</dbReference>
<dbReference type="InterPro" id="IPR015366">
    <property type="entry name" value="S53_propep"/>
</dbReference>
<dbReference type="Pfam" id="PF09286">
    <property type="entry name" value="Pro-kuma_activ"/>
    <property type="match status" value="1"/>
</dbReference>
<dbReference type="PROSITE" id="PS00138">
    <property type="entry name" value="SUBTILASE_SER"/>
    <property type="match status" value="1"/>
</dbReference>
<keyword evidence="4" id="KW-0378">Hydrolase</keyword>
<evidence type="ECO:0000256" key="4">
    <source>
        <dbReference type="ARBA" id="ARBA00022801"/>
    </source>
</evidence>
<evidence type="ECO:0000313" key="10">
    <source>
        <dbReference type="EMBL" id="TQL59905.1"/>
    </source>
</evidence>
<evidence type="ECO:0000256" key="6">
    <source>
        <dbReference type="ARBA" id="ARBA00022837"/>
    </source>
</evidence>
<evidence type="ECO:0000256" key="5">
    <source>
        <dbReference type="ARBA" id="ARBA00022825"/>
    </source>
</evidence>
<dbReference type="GO" id="GO:0004252">
    <property type="term" value="F:serine-type endopeptidase activity"/>
    <property type="evidence" value="ECO:0007669"/>
    <property type="project" value="InterPro"/>
</dbReference>
<dbReference type="CDD" id="cd11377">
    <property type="entry name" value="Pro-peptidase_S53"/>
    <property type="match status" value="1"/>
</dbReference>
<evidence type="ECO:0000313" key="11">
    <source>
        <dbReference type="Proteomes" id="UP000319514"/>
    </source>
</evidence>
<dbReference type="SUPFAM" id="SSF52743">
    <property type="entry name" value="Subtilisin-like"/>
    <property type="match status" value="1"/>
</dbReference>
<dbReference type="PROSITE" id="PS51695">
    <property type="entry name" value="SEDOLISIN"/>
    <property type="match status" value="1"/>
</dbReference>
<dbReference type="PANTHER" id="PTHR14218">
    <property type="entry name" value="PROTEASE S8 TRIPEPTIDYL PEPTIDASE I CLN2"/>
    <property type="match status" value="1"/>
</dbReference>
<feature type="domain" description="Peptidase S53" evidence="9">
    <location>
        <begin position="250"/>
        <end position="660"/>
    </location>
</feature>
<dbReference type="EMBL" id="VFOQ01000001">
    <property type="protein sequence ID" value="TQL59905.1"/>
    <property type="molecule type" value="Genomic_DNA"/>
</dbReference>
<keyword evidence="7" id="KW-0865">Zymogen</keyword>
<evidence type="ECO:0000256" key="7">
    <source>
        <dbReference type="ARBA" id="ARBA00023145"/>
    </source>
</evidence>
<dbReference type="SMART" id="SM00944">
    <property type="entry name" value="Pro-kuma_activ"/>
    <property type="match status" value="1"/>
</dbReference>
<comment type="cofactor">
    <cofactor evidence="1">
        <name>Ca(2+)</name>
        <dbReference type="ChEBI" id="CHEBI:29108"/>
    </cofactor>
</comment>
<keyword evidence="3" id="KW-0479">Metal-binding</keyword>
<organism evidence="10 11">
    <name type="scientific">Oryzihumus leptocrescens</name>
    <dbReference type="NCBI Taxonomy" id="297536"/>
    <lineage>
        <taxon>Bacteria</taxon>
        <taxon>Bacillati</taxon>
        <taxon>Actinomycetota</taxon>
        <taxon>Actinomycetes</taxon>
        <taxon>Micrococcales</taxon>
        <taxon>Intrasporangiaceae</taxon>
        <taxon>Oryzihumus</taxon>
    </lineage>
</organism>
<evidence type="ECO:0000256" key="1">
    <source>
        <dbReference type="ARBA" id="ARBA00001913"/>
    </source>
</evidence>
<comment type="caution">
    <text evidence="10">The sequence shown here is derived from an EMBL/GenBank/DDBJ whole genome shotgun (WGS) entry which is preliminary data.</text>
</comment>